<evidence type="ECO:0000256" key="1">
    <source>
        <dbReference type="ARBA" id="ARBA00009796"/>
    </source>
</evidence>
<evidence type="ECO:0000256" key="2">
    <source>
        <dbReference type="ARBA" id="ARBA00013017"/>
    </source>
</evidence>
<dbReference type="Proteomes" id="UP000664859">
    <property type="component" value="Unassembled WGS sequence"/>
</dbReference>
<dbReference type="FunFam" id="3.40.30.10:FF:000003">
    <property type="entry name" value="Peroxiredoxin 1"/>
    <property type="match status" value="1"/>
</dbReference>
<dbReference type="AlphaFoldDB" id="A0A836CJ15"/>
<evidence type="ECO:0000256" key="6">
    <source>
        <dbReference type="ARBA" id="ARBA00023157"/>
    </source>
</evidence>
<dbReference type="PROSITE" id="PS51352">
    <property type="entry name" value="THIOREDOXIN_2"/>
    <property type="match status" value="1"/>
</dbReference>
<dbReference type="InterPro" id="IPR019479">
    <property type="entry name" value="Peroxiredoxin_C"/>
</dbReference>
<dbReference type="GO" id="GO:0008379">
    <property type="term" value="F:thioredoxin peroxidase activity"/>
    <property type="evidence" value="ECO:0007669"/>
    <property type="project" value="TreeGrafter"/>
</dbReference>
<comment type="caution">
    <text evidence="11">The sequence shown here is derived from an EMBL/GenBank/DDBJ whole genome shotgun (WGS) entry which is preliminary data.</text>
</comment>
<evidence type="ECO:0000259" key="10">
    <source>
        <dbReference type="PROSITE" id="PS51352"/>
    </source>
</evidence>
<feature type="region of interest" description="Disordered" evidence="9">
    <location>
        <begin position="224"/>
        <end position="267"/>
    </location>
</feature>
<reference evidence="11" key="1">
    <citation type="submission" date="2021-02" db="EMBL/GenBank/DDBJ databases">
        <title>First Annotated Genome of the Yellow-green Alga Tribonema minus.</title>
        <authorList>
            <person name="Mahan K.M."/>
        </authorList>
    </citation>
    <scope>NUCLEOTIDE SEQUENCE</scope>
    <source>
        <strain evidence="11">UTEX B ZZ1240</strain>
    </source>
</reference>
<evidence type="ECO:0000313" key="11">
    <source>
        <dbReference type="EMBL" id="KAG5188410.1"/>
    </source>
</evidence>
<dbReference type="GO" id="GO:0042744">
    <property type="term" value="P:hydrogen peroxide catabolic process"/>
    <property type="evidence" value="ECO:0007669"/>
    <property type="project" value="TreeGrafter"/>
</dbReference>
<dbReference type="InterPro" id="IPR013766">
    <property type="entry name" value="Thioredoxin_domain"/>
</dbReference>
<keyword evidence="12" id="KW-1185">Reference proteome</keyword>
<evidence type="ECO:0000256" key="3">
    <source>
        <dbReference type="ARBA" id="ARBA00022559"/>
    </source>
</evidence>
<dbReference type="OrthoDB" id="185659at2759"/>
<evidence type="ECO:0000256" key="7">
    <source>
        <dbReference type="ARBA" id="ARBA00023284"/>
    </source>
</evidence>
<keyword evidence="4" id="KW-0049">Antioxidant</keyword>
<comment type="similarity">
    <text evidence="1">Belongs to the peroxiredoxin family. AhpC/Prx1 subfamily.</text>
</comment>
<keyword evidence="3" id="KW-0575">Peroxidase</keyword>
<gene>
    <name evidence="11" type="ORF">JKP88DRAFT_353382</name>
</gene>
<keyword evidence="6" id="KW-1015">Disulfide bond</keyword>
<organism evidence="11 12">
    <name type="scientific">Tribonema minus</name>
    <dbReference type="NCBI Taxonomy" id="303371"/>
    <lineage>
        <taxon>Eukaryota</taxon>
        <taxon>Sar</taxon>
        <taxon>Stramenopiles</taxon>
        <taxon>Ochrophyta</taxon>
        <taxon>PX clade</taxon>
        <taxon>Xanthophyceae</taxon>
        <taxon>Tribonematales</taxon>
        <taxon>Tribonemataceae</taxon>
        <taxon>Tribonema</taxon>
    </lineage>
</organism>
<evidence type="ECO:0000256" key="9">
    <source>
        <dbReference type="SAM" id="MobiDB-lite"/>
    </source>
</evidence>
<dbReference type="InterPro" id="IPR050217">
    <property type="entry name" value="Peroxiredoxin"/>
</dbReference>
<name>A0A836CJ15_9STRA</name>
<sequence length="267" mass="28784">MATVGKAAPDFTADALMPDKTFKKASDQFDQDAQNVLVSLKDYKGKYLVLFFWPLDHTFVCPTEIIQFSEAYEEFKKVDCELVGCSTDSEYCHLSWVEKPRKEGGIGAVNMPILADRALKVSKADRVLKVSQDYGVLIEGEGIALRGLFIISDKGVVRHITINDLPVGRNAEEALRLVQAFQYTDKHGEVCPAGWKPGEKSMKADPTGSKEYFAGVEEAPAAAAAPPAAAAAAKKGAKAAPAKPEKAAEPAEAAADAKEPGRKKRKA</sequence>
<dbReference type="GO" id="GO:0045454">
    <property type="term" value="P:cell redox homeostasis"/>
    <property type="evidence" value="ECO:0007669"/>
    <property type="project" value="TreeGrafter"/>
</dbReference>
<proteinExistence type="inferred from homology"/>
<evidence type="ECO:0000256" key="5">
    <source>
        <dbReference type="ARBA" id="ARBA00023002"/>
    </source>
</evidence>
<dbReference type="EC" id="1.11.1.24" evidence="2"/>
<evidence type="ECO:0000313" key="12">
    <source>
        <dbReference type="Proteomes" id="UP000664859"/>
    </source>
</evidence>
<dbReference type="Pfam" id="PF00578">
    <property type="entry name" value="AhpC-TSA"/>
    <property type="match status" value="1"/>
</dbReference>
<accession>A0A836CJ15</accession>
<comment type="catalytic activity">
    <reaction evidence="8">
        <text>a hydroperoxide + [thioredoxin]-dithiol = an alcohol + [thioredoxin]-disulfide + H2O</text>
        <dbReference type="Rhea" id="RHEA:62620"/>
        <dbReference type="Rhea" id="RHEA-COMP:10698"/>
        <dbReference type="Rhea" id="RHEA-COMP:10700"/>
        <dbReference type="ChEBI" id="CHEBI:15377"/>
        <dbReference type="ChEBI" id="CHEBI:29950"/>
        <dbReference type="ChEBI" id="CHEBI:30879"/>
        <dbReference type="ChEBI" id="CHEBI:35924"/>
        <dbReference type="ChEBI" id="CHEBI:50058"/>
        <dbReference type="EC" id="1.11.1.24"/>
    </reaction>
</comment>
<evidence type="ECO:0000256" key="4">
    <source>
        <dbReference type="ARBA" id="ARBA00022862"/>
    </source>
</evidence>
<dbReference type="InterPro" id="IPR036249">
    <property type="entry name" value="Thioredoxin-like_sf"/>
</dbReference>
<dbReference type="SUPFAM" id="SSF52833">
    <property type="entry name" value="Thioredoxin-like"/>
    <property type="match status" value="1"/>
</dbReference>
<dbReference type="GO" id="GO:0033554">
    <property type="term" value="P:cellular response to stress"/>
    <property type="evidence" value="ECO:0007669"/>
    <property type="project" value="TreeGrafter"/>
</dbReference>
<dbReference type="PANTHER" id="PTHR10681:SF128">
    <property type="entry name" value="THIOREDOXIN-DEPENDENT PEROXIDE REDUCTASE, MITOCHONDRIAL"/>
    <property type="match status" value="1"/>
</dbReference>
<evidence type="ECO:0000256" key="8">
    <source>
        <dbReference type="ARBA" id="ARBA00049091"/>
    </source>
</evidence>
<dbReference type="Gene3D" id="3.40.30.10">
    <property type="entry name" value="Glutaredoxin"/>
    <property type="match status" value="1"/>
</dbReference>
<keyword evidence="7" id="KW-0676">Redox-active center</keyword>
<dbReference type="GO" id="GO:0006979">
    <property type="term" value="P:response to oxidative stress"/>
    <property type="evidence" value="ECO:0007669"/>
    <property type="project" value="TreeGrafter"/>
</dbReference>
<dbReference type="EMBL" id="JAFCMP010000069">
    <property type="protein sequence ID" value="KAG5188410.1"/>
    <property type="molecule type" value="Genomic_DNA"/>
</dbReference>
<dbReference type="Pfam" id="PF10417">
    <property type="entry name" value="1-cysPrx_C"/>
    <property type="match status" value="1"/>
</dbReference>
<keyword evidence="5" id="KW-0560">Oxidoreductase</keyword>
<feature type="compositionally biased region" description="Basic and acidic residues" evidence="9">
    <location>
        <begin position="243"/>
        <end position="260"/>
    </location>
</feature>
<dbReference type="GO" id="GO:0005829">
    <property type="term" value="C:cytosol"/>
    <property type="evidence" value="ECO:0007669"/>
    <property type="project" value="TreeGrafter"/>
</dbReference>
<protein>
    <recommendedName>
        <fullName evidence="2">thioredoxin-dependent peroxiredoxin</fullName>
        <ecNumber evidence="2">1.11.1.24</ecNumber>
    </recommendedName>
</protein>
<dbReference type="PANTHER" id="PTHR10681">
    <property type="entry name" value="THIOREDOXIN PEROXIDASE"/>
    <property type="match status" value="1"/>
</dbReference>
<dbReference type="CDD" id="cd03015">
    <property type="entry name" value="PRX_Typ2cys"/>
    <property type="match status" value="1"/>
</dbReference>
<dbReference type="InterPro" id="IPR000866">
    <property type="entry name" value="AhpC/TSA"/>
</dbReference>
<feature type="compositionally biased region" description="Low complexity" evidence="9">
    <location>
        <begin position="224"/>
        <end position="242"/>
    </location>
</feature>
<feature type="domain" description="Thioredoxin" evidence="10">
    <location>
        <begin position="2"/>
        <end position="183"/>
    </location>
</feature>